<evidence type="ECO:0000313" key="1">
    <source>
        <dbReference type="EMBL" id="GFO01389.1"/>
    </source>
</evidence>
<accession>A0AAV4A462</accession>
<proteinExistence type="predicted"/>
<evidence type="ECO:0000313" key="2">
    <source>
        <dbReference type="Proteomes" id="UP000735302"/>
    </source>
</evidence>
<comment type="caution">
    <text evidence="1">The sequence shown here is derived from an EMBL/GenBank/DDBJ whole genome shotgun (WGS) entry which is preliminary data.</text>
</comment>
<keyword evidence="2" id="KW-1185">Reference proteome</keyword>
<sequence length="354" mass="39314">MEAPFPLSEGASDVRPGCKTQRIAPTLRQVADFMCARIKEREYFKTCIVGHVNCCLQCGPTLTVLYPTTSWPDNLRNKTGLVVRAATVSRIIGGHLMATPFPLSNNVADGRPGCKTQRITMTLRQVESHSRLGVLLIKDTRVFLNIYRWTRELLPPVWARSYRHGRRRLQAWFLAQLVQAFSVTGQLSRTANPGILCYRTGSSHSQSWHSLLDSFLAQLILTFSVSWSRVRAPPSAPRPDGGPKILRSPCCGLALNKNPTGQVLRTSILAFFVAGQVSRIANPGILCYRTGSSHSQSWHSLLLDRFFAQPILAFCVTGQISPTARLVLTFSFTGQFLRTASPSILCNWTGFSHI</sequence>
<dbReference type="Proteomes" id="UP000735302">
    <property type="component" value="Unassembled WGS sequence"/>
</dbReference>
<name>A0AAV4A462_9GAST</name>
<dbReference type="EMBL" id="BLXT01003273">
    <property type="protein sequence ID" value="GFO01389.1"/>
    <property type="molecule type" value="Genomic_DNA"/>
</dbReference>
<organism evidence="1 2">
    <name type="scientific">Plakobranchus ocellatus</name>
    <dbReference type="NCBI Taxonomy" id="259542"/>
    <lineage>
        <taxon>Eukaryota</taxon>
        <taxon>Metazoa</taxon>
        <taxon>Spiralia</taxon>
        <taxon>Lophotrochozoa</taxon>
        <taxon>Mollusca</taxon>
        <taxon>Gastropoda</taxon>
        <taxon>Heterobranchia</taxon>
        <taxon>Euthyneura</taxon>
        <taxon>Panpulmonata</taxon>
        <taxon>Sacoglossa</taxon>
        <taxon>Placobranchoidea</taxon>
        <taxon>Plakobranchidae</taxon>
        <taxon>Plakobranchus</taxon>
    </lineage>
</organism>
<gene>
    <name evidence="1" type="ORF">PoB_002789400</name>
</gene>
<dbReference type="AlphaFoldDB" id="A0AAV4A462"/>
<protein>
    <submittedName>
        <fullName evidence="1">Uncharacterized protein</fullName>
    </submittedName>
</protein>
<reference evidence="1 2" key="1">
    <citation type="journal article" date="2021" name="Elife">
        <title>Chloroplast acquisition without the gene transfer in kleptoplastic sea slugs, Plakobranchus ocellatus.</title>
        <authorList>
            <person name="Maeda T."/>
            <person name="Takahashi S."/>
            <person name="Yoshida T."/>
            <person name="Shimamura S."/>
            <person name="Takaki Y."/>
            <person name="Nagai Y."/>
            <person name="Toyoda A."/>
            <person name="Suzuki Y."/>
            <person name="Arimoto A."/>
            <person name="Ishii H."/>
            <person name="Satoh N."/>
            <person name="Nishiyama T."/>
            <person name="Hasebe M."/>
            <person name="Maruyama T."/>
            <person name="Minagawa J."/>
            <person name="Obokata J."/>
            <person name="Shigenobu S."/>
        </authorList>
    </citation>
    <scope>NUCLEOTIDE SEQUENCE [LARGE SCALE GENOMIC DNA]</scope>
</reference>